<feature type="compositionally biased region" description="Acidic residues" evidence="1">
    <location>
        <begin position="927"/>
        <end position="947"/>
    </location>
</feature>
<feature type="compositionally biased region" description="Polar residues" evidence="1">
    <location>
        <begin position="1218"/>
        <end position="1233"/>
    </location>
</feature>
<feature type="compositionally biased region" description="Gly residues" evidence="1">
    <location>
        <begin position="1137"/>
        <end position="1167"/>
    </location>
</feature>
<feature type="compositionally biased region" description="Gly residues" evidence="1">
    <location>
        <begin position="1114"/>
        <end position="1130"/>
    </location>
</feature>
<evidence type="ECO:0000313" key="3">
    <source>
        <dbReference type="EMBL" id="EFJ45415.1"/>
    </source>
</evidence>
<feature type="domain" description="EF-hand" evidence="2">
    <location>
        <begin position="1775"/>
        <end position="1810"/>
    </location>
</feature>
<dbReference type="PANTHER" id="PTHR40903:SF1">
    <property type="entry name" value="HYPHALLY REGULATED CELL WALL PROTEIN 3"/>
    <property type="match status" value="1"/>
</dbReference>
<feature type="compositionally biased region" description="Basic and acidic residues" evidence="1">
    <location>
        <begin position="1407"/>
        <end position="1417"/>
    </location>
</feature>
<feature type="compositionally biased region" description="Polar residues" evidence="1">
    <location>
        <begin position="1017"/>
        <end position="1028"/>
    </location>
</feature>
<organism evidence="4">
    <name type="scientific">Volvox carteri f. nagariensis</name>
    <dbReference type="NCBI Taxonomy" id="3068"/>
    <lineage>
        <taxon>Eukaryota</taxon>
        <taxon>Viridiplantae</taxon>
        <taxon>Chlorophyta</taxon>
        <taxon>core chlorophytes</taxon>
        <taxon>Chlorophyceae</taxon>
        <taxon>CS clade</taxon>
        <taxon>Chlamydomonadales</taxon>
        <taxon>Volvocaceae</taxon>
        <taxon>Volvox</taxon>
    </lineage>
</organism>
<dbReference type="InterPro" id="IPR018247">
    <property type="entry name" value="EF_Hand_1_Ca_BS"/>
</dbReference>
<dbReference type="PANTHER" id="PTHR40903">
    <property type="entry name" value="GLYCINE-RICH CELL WALL STRUCTURAL PROTEIN 1-LIKE"/>
    <property type="match status" value="1"/>
</dbReference>
<feature type="compositionally biased region" description="Low complexity" evidence="1">
    <location>
        <begin position="508"/>
        <end position="517"/>
    </location>
</feature>
<feature type="compositionally biased region" description="Low complexity" evidence="1">
    <location>
        <begin position="2223"/>
        <end position="2250"/>
    </location>
</feature>
<evidence type="ECO:0000259" key="2">
    <source>
        <dbReference type="PROSITE" id="PS50222"/>
    </source>
</evidence>
<evidence type="ECO:0000313" key="4">
    <source>
        <dbReference type="Proteomes" id="UP000001058"/>
    </source>
</evidence>
<protein>
    <recommendedName>
        <fullName evidence="2">EF-hand domain-containing protein</fullName>
    </recommendedName>
</protein>
<feature type="region of interest" description="Disordered" evidence="1">
    <location>
        <begin position="867"/>
        <end position="1239"/>
    </location>
</feature>
<feature type="compositionally biased region" description="Polar residues" evidence="1">
    <location>
        <begin position="73"/>
        <end position="82"/>
    </location>
</feature>
<feature type="compositionally biased region" description="Acidic residues" evidence="1">
    <location>
        <begin position="989"/>
        <end position="999"/>
    </location>
</feature>
<dbReference type="EMBL" id="GL378357">
    <property type="protein sequence ID" value="EFJ45415.1"/>
    <property type="molecule type" value="Genomic_DNA"/>
</dbReference>
<dbReference type="InterPro" id="IPR002048">
    <property type="entry name" value="EF_hand_dom"/>
</dbReference>
<gene>
    <name evidence="3" type="ORF">VOLCADRAFT_94255</name>
</gene>
<feature type="region of interest" description="Disordered" evidence="1">
    <location>
        <begin position="2161"/>
        <end position="2288"/>
    </location>
</feature>
<feature type="compositionally biased region" description="Low complexity" evidence="1">
    <location>
        <begin position="261"/>
        <end position="279"/>
    </location>
</feature>
<feature type="region of interest" description="Disordered" evidence="1">
    <location>
        <begin position="458"/>
        <end position="517"/>
    </location>
</feature>
<sequence>MAMKISRGKAVLTARGKYGAFSDRGLERGRDPGAAAPLTAPQRDQFRLQRPATRYISDRHLAQGQLPPLINAWTDTGGTTAPSPDPSQSGGHVGQGGGAKPLALSQQLAPMSVSQRLYGSMERPRTVGSAGAPGSYGPVALCIRHAANAKLPQAASGGPNPNPNPWEALQEAAPATRYGGNTARESGGLALIMPTGSSRASMVSFENRLLSYLQPLSGPAGTAALVSGGVSPMRGPSRPATSPPRPPTSPPRPPTSPSRPPTSSRGASSPPRPASSPKSPGSPPRVSACGIATQSMTLDSVPLSMAGSAGPVWGAVAAAVGPPPGPHGPSLPPLVPRSALHSALVVPAPGAEPPWGGAGLPHGMYSALADLRGGITAGVASTPREAFQNGGMNAVAAAAVASAADASLDDIASPPSLGHMITFRPSNRRQVQLMADWLDHTIGLLWEQHLAAAKAAADGKGPVPAGPGAGGTAAPTALSGSPSANDVSMRSQAATGSGASGASGSGGPRRVASAAASATPSGSKAALAIRFGSVTAGLKDLSSSLYHVATDTQLWSSMVEATAAVTNAVIQNVAHRCWEEGALLARLWNLNTALMDSGLAAARKAQQQLSATAAEQAAKIRRLDPLIDWELESRTAREELTTALEDLLPLNVPACVSTCATTCGNPPGYQARESKRWFELLWYFALVSASRAEALLAGRERDALLRENDKIIAHYRKELKTYRREQRRNAYRLARKLRNTQQQLELMTRDRDVLYNAVSYTKSQTAQLVDVITGLQGHLRAVISGAGGGAGAGGGGNGKVSFEMMGEEAFPELQQVEHGLKNILHSLQKVRDVTQDAEDSHFVTEEQVTAVAAADTTGDELVDEVLAEGDPEPSPEELEAEAAAAAALERQHQHQQGSDSDYDSDEPDPNSALSMLAEAALRGTGESSEDGEDDDGDDYGAEEEAEEGGPGQGAGGSGDGGLGGEEEAGQDGGAEGRGLFSEISPAAGADDDAFLEDEEGGRAGPILTQDGELQPGRSLQTRSSTASPTLPGMAGDEDSAAGSRTPLSRSVSRTASRSASPDVVAVPRSASGTPTGPPDAAGGGGGGGGGGGNANRQDNKNKKKGKNKNKNRGNAGGGGGRGTSGRGLGPPGATSFGPGGGGGGGSINGGDPGAVGGEGQDGYGSVAGSGTRSTPAGSLTQIAPQDPHLAHGGGGSQGHGHSGRGSGAIDGHGGPLGTASTIPGSISRSASPTTPLPRGRVFNLATNGCQTGPELLKGVADPDIAEAAKQMKALREALGEIGIVGNPNDDADGTDGLLTALRQYMSSLSSEAGTLTKQLEKLKVVAESAEASRADLAQTAEARGREVAAVRRELLDAKKRYSQLCNTLEALGIDPRNPTLPSHTDGESVGSPVDGGRVAGSRGSIKAGRDSTGEGKSSKGTKVSRLAAVKEKARERAMAATVPQAPVLGRTSTTAPRGGGNTGYAASGNRVMLPAAMLAAAQQRAAEAAAAGEEGTAGSIAAGGGNVAATISAWRAGGGGAAAAGGGGSGQTPVYIRPDRAAATARLQDALTRYADAKPRTLEWLLKLIDSMYRGKATNDEQRSKIGQEPLTMIEYMFQHLSGQYGTKDLVNQYAAQLVATCLQYCANDPRVGTFQRFLMEEWDTRVLCAYMDATRRLQEPSRVPCCDFPADYLPSGARKNDSAPVDVRKALWVAERVLMRRSPKAAYVFAQLLSSKAESITAAEMDSYFVSPGSYGAELQQVRQFELGRGEFKRISSAVFLDALCGEYARMESIFREMLPELFSQYDSDGDGWITKHDVSELFSDIVGDMAHAGMQLPVDSAAAAAGGVGGAGGAGGGGGGGGLNAATLTESEREAALEALWTVLSTAEVDARNRADSSLVYPDGAVRPPGGGMVSASAVTHLSDSGFFEGAFRSDFVRAWARAFKTGAAQLPGGLGALAEMDLHAARDAARRLLSVLVTRHWTHHGETLEGYFADAGALAEQQLKQQAALLEGDMGGSHGDGRDGPRRAAALCTVLRLLLVKKADRFSSLLTAENLTGGPHNGPPSELEELLERLTAAVRLLYGPHDSIWVVGAEMDELESLSGLDAADVGALPAGYKRWLARVAVRCCALHDRLHLSLPQCPLIPHLQTHRGVPFYARMWRRATAAAVAARRRATISRTPPFAAMRTTNATGSGGGTGTGTGASVSSTDKPPATPTSPAVKTAGGANSAITKRPASGMHLALRQQQQQQQQPPRALSPQLSLPSRPSNSGRSTPPPLGPLSASVPVPLVVPEPPELTGGPDVVTS</sequence>
<dbReference type="InParanoid" id="D8U410"/>
<dbReference type="KEGG" id="vcn:VOLCADRAFT_94255"/>
<accession>D8U410</accession>
<feature type="compositionally biased region" description="Gly residues" evidence="1">
    <location>
        <begin position="498"/>
        <end position="507"/>
    </location>
</feature>
<evidence type="ECO:0000256" key="1">
    <source>
        <dbReference type="SAM" id="MobiDB-lite"/>
    </source>
</evidence>
<name>D8U410_VOLCA</name>
<proteinExistence type="predicted"/>
<dbReference type="GeneID" id="9625860"/>
<feature type="compositionally biased region" description="Basic residues" evidence="1">
    <location>
        <begin position="1101"/>
        <end position="1111"/>
    </location>
</feature>
<dbReference type="RefSeq" id="XP_002953442.1">
    <property type="nucleotide sequence ID" value="XM_002953396.1"/>
</dbReference>
<feature type="compositionally biased region" description="Acidic residues" evidence="1">
    <location>
        <begin position="867"/>
        <end position="880"/>
    </location>
</feature>
<feature type="region of interest" description="Disordered" evidence="1">
    <location>
        <begin position="1374"/>
        <end position="1424"/>
    </location>
</feature>
<dbReference type="Proteomes" id="UP000001058">
    <property type="component" value="Unassembled WGS sequence"/>
</dbReference>
<feature type="region of interest" description="Disordered" evidence="1">
    <location>
        <begin position="224"/>
        <end position="288"/>
    </location>
</feature>
<reference evidence="3 4" key="1">
    <citation type="journal article" date="2010" name="Science">
        <title>Genomic analysis of organismal complexity in the multicellular green alga Volvox carteri.</title>
        <authorList>
            <person name="Prochnik S.E."/>
            <person name="Umen J."/>
            <person name="Nedelcu A.M."/>
            <person name="Hallmann A."/>
            <person name="Miller S.M."/>
            <person name="Nishii I."/>
            <person name="Ferris P."/>
            <person name="Kuo A."/>
            <person name="Mitros T."/>
            <person name="Fritz-Laylin L.K."/>
            <person name="Hellsten U."/>
            <person name="Chapman J."/>
            <person name="Simakov O."/>
            <person name="Rensing S.A."/>
            <person name="Terry A."/>
            <person name="Pangilinan J."/>
            <person name="Kapitonov V."/>
            <person name="Jurka J."/>
            <person name="Salamov A."/>
            <person name="Shapiro H."/>
            <person name="Schmutz J."/>
            <person name="Grimwood J."/>
            <person name="Lindquist E."/>
            <person name="Lucas S."/>
            <person name="Grigoriev I.V."/>
            <person name="Schmitt R."/>
            <person name="Kirk D."/>
            <person name="Rokhsar D.S."/>
        </authorList>
    </citation>
    <scope>NUCLEOTIDE SEQUENCE [LARGE SCALE GENOMIC DNA]</scope>
    <source>
        <strain evidence="4">f. Nagariensis / Eve</strain>
    </source>
</reference>
<dbReference type="OrthoDB" id="543667at2759"/>
<dbReference type="PROSITE" id="PS50222">
    <property type="entry name" value="EF_HAND_2"/>
    <property type="match status" value="1"/>
</dbReference>
<feature type="region of interest" description="Disordered" evidence="1">
    <location>
        <begin position="16"/>
        <end position="45"/>
    </location>
</feature>
<feature type="compositionally biased region" description="Gly residues" evidence="1">
    <location>
        <begin position="2175"/>
        <end position="2184"/>
    </location>
</feature>
<feature type="compositionally biased region" description="Pro residues" evidence="1">
    <location>
        <begin position="241"/>
        <end position="260"/>
    </location>
</feature>
<dbReference type="STRING" id="3068.D8U410"/>
<feature type="compositionally biased region" description="Gly residues" evidence="1">
    <location>
        <begin position="948"/>
        <end position="963"/>
    </location>
</feature>
<feature type="region of interest" description="Disordered" evidence="1">
    <location>
        <begin position="70"/>
        <end position="100"/>
    </location>
</feature>
<feature type="compositionally biased region" description="Polar residues" evidence="1">
    <location>
        <begin position="1168"/>
        <end position="1183"/>
    </location>
</feature>
<feature type="compositionally biased region" description="Polar residues" evidence="1">
    <location>
        <begin position="478"/>
        <end position="492"/>
    </location>
</feature>
<feature type="compositionally biased region" description="Gly residues" evidence="1">
    <location>
        <begin position="1191"/>
        <end position="1216"/>
    </location>
</feature>
<keyword evidence="4" id="KW-1185">Reference proteome</keyword>
<dbReference type="PROSITE" id="PS00018">
    <property type="entry name" value="EF_HAND_1"/>
    <property type="match status" value="1"/>
</dbReference>
<feature type="compositionally biased region" description="Gly residues" evidence="1">
    <location>
        <begin position="1081"/>
        <end position="1093"/>
    </location>
</feature>
<feature type="compositionally biased region" description="Low complexity" evidence="1">
    <location>
        <begin position="1048"/>
        <end position="1060"/>
    </location>
</feature>
<dbReference type="GO" id="GO:0005509">
    <property type="term" value="F:calcium ion binding"/>
    <property type="evidence" value="ECO:0007669"/>
    <property type="project" value="InterPro"/>
</dbReference>